<comment type="subcellular location">
    <subcellularLocation>
        <location evidence="1">Cell envelope</location>
    </subcellularLocation>
</comment>
<evidence type="ECO:0000259" key="6">
    <source>
        <dbReference type="SMART" id="SM00062"/>
    </source>
</evidence>
<evidence type="ECO:0000259" key="7">
    <source>
        <dbReference type="SMART" id="SM00079"/>
    </source>
</evidence>
<evidence type="ECO:0000313" key="9">
    <source>
        <dbReference type="Proteomes" id="UP000196005"/>
    </source>
</evidence>
<name>A0A1Y0HJA2_9BACT</name>
<dbReference type="RefSeq" id="WP_087437452.1">
    <property type="nucleotide sequence ID" value="NZ_CP021416.1"/>
</dbReference>
<dbReference type="AlphaFoldDB" id="A0A1Y0HJA2"/>
<evidence type="ECO:0000256" key="4">
    <source>
        <dbReference type="RuleBase" id="RU003744"/>
    </source>
</evidence>
<feature type="chain" id="PRO_5013344754" evidence="5">
    <location>
        <begin position="19"/>
        <end position="267"/>
    </location>
</feature>
<organism evidence="8 9">
    <name type="scientific">Sulfurospirillum diekertiae</name>
    <dbReference type="NCBI Taxonomy" id="1854492"/>
    <lineage>
        <taxon>Bacteria</taxon>
        <taxon>Pseudomonadati</taxon>
        <taxon>Campylobacterota</taxon>
        <taxon>Epsilonproteobacteria</taxon>
        <taxon>Campylobacterales</taxon>
        <taxon>Sulfurospirillaceae</taxon>
        <taxon>Sulfurospirillum</taxon>
    </lineage>
</organism>
<feature type="signal peptide" evidence="5">
    <location>
        <begin position="1"/>
        <end position="18"/>
    </location>
</feature>
<dbReference type="SMART" id="SM00062">
    <property type="entry name" value="PBPb"/>
    <property type="match status" value="1"/>
</dbReference>
<dbReference type="OrthoDB" id="6192933at2"/>
<protein>
    <submittedName>
        <fullName evidence="8">L-cystine-binding protein FliY</fullName>
    </submittedName>
</protein>
<evidence type="ECO:0000256" key="1">
    <source>
        <dbReference type="ARBA" id="ARBA00004196"/>
    </source>
</evidence>
<accession>A0A1Y0HJA2</accession>
<dbReference type="PANTHER" id="PTHR35936">
    <property type="entry name" value="MEMBRANE-BOUND LYTIC MUREIN TRANSGLYCOSYLASE F"/>
    <property type="match status" value="1"/>
</dbReference>
<dbReference type="GO" id="GO:0016020">
    <property type="term" value="C:membrane"/>
    <property type="evidence" value="ECO:0007669"/>
    <property type="project" value="InterPro"/>
</dbReference>
<feature type="domain" description="Solute-binding protein family 3/N-terminal" evidence="6">
    <location>
        <begin position="37"/>
        <end position="259"/>
    </location>
</feature>
<evidence type="ECO:0000256" key="5">
    <source>
        <dbReference type="SAM" id="SignalP"/>
    </source>
</evidence>
<keyword evidence="3 5" id="KW-0732">Signal</keyword>
<evidence type="ECO:0000256" key="3">
    <source>
        <dbReference type="ARBA" id="ARBA00022729"/>
    </source>
</evidence>
<dbReference type="PROSITE" id="PS01039">
    <property type="entry name" value="SBP_BACTERIAL_3"/>
    <property type="match status" value="1"/>
</dbReference>
<dbReference type="EMBL" id="CP021416">
    <property type="protein sequence ID" value="ARU47343.1"/>
    <property type="molecule type" value="Genomic_DNA"/>
</dbReference>
<evidence type="ECO:0000256" key="2">
    <source>
        <dbReference type="ARBA" id="ARBA00010333"/>
    </source>
</evidence>
<comment type="similarity">
    <text evidence="2 4">Belongs to the bacterial solute-binding protein 3 family.</text>
</comment>
<dbReference type="InterPro" id="IPR001638">
    <property type="entry name" value="Solute-binding_3/MltF_N"/>
</dbReference>
<evidence type="ECO:0000313" key="8">
    <source>
        <dbReference type="EMBL" id="ARU47343.1"/>
    </source>
</evidence>
<dbReference type="Gene3D" id="3.40.190.10">
    <property type="entry name" value="Periplasmic binding protein-like II"/>
    <property type="match status" value="2"/>
</dbReference>
<proteinExistence type="inferred from homology"/>
<dbReference type="Pfam" id="PF00497">
    <property type="entry name" value="SBP_bac_3"/>
    <property type="match status" value="1"/>
</dbReference>
<sequence length="267" mass="29942">MKKILVALLVMLGINAMADDINLWQKSTLNSIIQKGVLTVGLEPGYMPFEMKDKQGNIIGFDVDMANEMAKAMGVKLQLVPTAWDGIIAGLLTGKYDIIMSGMTITQERNLKINFANPYISVGQTILASKKHAGKKWSDLDKPEYTIVTKIGVTGEIATRKMFKKAKIRTFETEADAAQEVLNGNADGMVYDKPYNAIFFAEKGATGKLVHLDEELTYEPLGFAIRKGDPDFLNWLNNFLNQTQHDGTYKKIYDRWFADTAWQKKVM</sequence>
<gene>
    <name evidence="8" type="ORF">Sdiek1_0160</name>
</gene>
<dbReference type="InterPro" id="IPR001320">
    <property type="entry name" value="Iontro_rcpt_C"/>
</dbReference>
<dbReference type="PANTHER" id="PTHR35936:SF38">
    <property type="entry name" value="GLUTAMINE-BINDING PERIPLASMIC PROTEIN"/>
    <property type="match status" value="1"/>
</dbReference>
<dbReference type="Proteomes" id="UP000196005">
    <property type="component" value="Chromosome"/>
</dbReference>
<dbReference type="KEGG" id="suls:Sdiek1_0160"/>
<reference evidence="9" key="1">
    <citation type="submission" date="2017-05" db="EMBL/GenBank/DDBJ databases">
        <title>Dechlorination kinetics govern the competition between two new strains of the genus Sulfurospirillum.</title>
        <authorList>
            <person name="Buttet G.F."/>
            <person name="Murray A.M."/>
            <person name="Goris T."/>
            <person name="Burion M."/>
            <person name="Lin B."/>
            <person name="Rolle M."/>
            <person name="Maillard J."/>
        </authorList>
    </citation>
    <scope>NUCLEOTIDE SEQUENCE [LARGE SCALE GENOMIC DNA]</scope>
    <source>
        <strain evidence="9">SL2-1</strain>
    </source>
</reference>
<dbReference type="InterPro" id="IPR018313">
    <property type="entry name" value="SBP_3_CS"/>
</dbReference>
<dbReference type="CDD" id="cd13629">
    <property type="entry name" value="PBP2_Dsm1740"/>
    <property type="match status" value="1"/>
</dbReference>
<keyword evidence="9" id="KW-1185">Reference proteome</keyword>
<feature type="domain" description="Ionotropic glutamate receptor C-terminal" evidence="7">
    <location>
        <begin position="37"/>
        <end position="259"/>
    </location>
</feature>
<dbReference type="GO" id="GO:0030313">
    <property type="term" value="C:cell envelope"/>
    <property type="evidence" value="ECO:0007669"/>
    <property type="project" value="UniProtKB-SubCell"/>
</dbReference>
<dbReference type="SMART" id="SM00079">
    <property type="entry name" value="PBPe"/>
    <property type="match status" value="1"/>
</dbReference>
<dbReference type="SUPFAM" id="SSF53850">
    <property type="entry name" value="Periplasmic binding protein-like II"/>
    <property type="match status" value="1"/>
</dbReference>
<dbReference type="GO" id="GO:0015276">
    <property type="term" value="F:ligand-gated monoatomic ion channel activity"/>
    <property type="evidence" value="ECO:0007669"/>
    <property type="project" value="InterPro"/>
</dbReference>